<evidence type="ECO:0000313" key="2">
    <source>
        <dbReference type="EMBL" id="QKI88890.1"/>
    </source>
</evidence>
<organism evidence="2 3">
    <name type="scientific">Thiomicrorhabdus xiamenensis</name>
    <dbReference type="NCBI Taxonomy" id="2739063"/>
    <lineage>
        <taxon>Bacteria</taxon>
        <taxon>Pseudomonadati</taxon>
        <taxon>Pseudomonadota</taxon>
        <taxon>Gammaproteobacteria</taxon>
        <taxon>Thiotrichales</taxon>
        <taxon>Piscirickettsiaceae</taxon>
        <taxon>Thiomicrorhabdus</taxon>
    </lineage>
</organism>
<feature type="transmembrane region" description="Helical" evidence="1">
    <location>
        <begin position="54"/>
        <end position="71"/>
    </location>
</feature>
<proteinExistence type="predicted"/>
<feature type="transmembrane region" description="Helical" evidence="1">
    <location>
        <begin position="15"/>
        <end position="34"/>
    </location>
</feature>
<keyword evidence="3" id="KW-1185">Reference proteome</keyword>
<evidence type="ECO:0000313" key="3">
    <source>
        <dbReference type="Proteomes" id="UP000504724"/>
    </source>
</evidence>
<sequence length="81" mass="9495">MIQSLKQIDPEIRKWVARILILFGIAIAYSPYWIDSILEKEILESMSGPMMSVGWWILGLGLVLYFFNMWLEIKSENKNTD</sequence>
<keyword evidence="1" id="KW-1133">Transmembrane helix</keyword>
<reference evidence="2 3" key="1">
    <citation type="submission" date="2020-05" db="EMBL/GenBank/DDBJ databases">
        <title>Thiomicrorhabdus sediminis sp.nov. and Thiomicrorhabdus xiamenensis sp.nov., novel sulfur-oxidizing bacteria isolated from coastal sediment.</title>
        <authorList>
            <person name="Liu X."/>
        </authorList>
    </citation>
    <scope>NUCLEOTIDE SEQUENCE [LARGE SCALE GENOMIC DNA]</scope>
    <source>
        <strain evidence="2 3">G2</strain>
    </source>
</reference>
<accession>A0A7D4NQP5</accession>
<dbReference type="RefSeq" id="WP_173284521.1">
    <property type="nucleotide sequence ID" value="NZ_CP054020.1"/>
</dbReference>
<name>A0A7D4NQP5_9GAMM</name>
<protein>
    <submittedName>
        <fullName evidence="2">Uncharacterized protein</fullName>
    </submittedName>
</protein>
<gene>
    <name evidence="2" type="ORF">HQN79_04565</name>
</gene>
<dbReference type="AlphaFoldDB" id="A0A7D4NQP5"/>
<keyword evidence="1" id="KW-0812">Transmembrane</keyword>
<dbReference type="Proteomes" id="UP000504724">
    <property type="component" value="Chromosome"/>
</dbReference>
<dbReference type="EMBL" id="CP054020">
    <property type="protein sequence ID" value="QKI88890.1"/>
    <property type="molecule type" value="Genomic_DNA"/>
</dbReference>
<keyword evidence="1" id="KW-0472">Membrane</keyword>
<dbReference type="KEGG" id="txa:HQN79_04565"/>
<evidence type="ECO:0000256" key="1">
    <source>
        <dbReference type="SAM" id="Phobius"/>
    </source>
</evidence>